<protein>
    <submittedName>
        <fullName evidence="1">Uncharacterized protein</fullName>
    </submittedName>
</protein>
<accession>A0A1F5X640</accession>
<evidence type="ECO:0000313" key="2">
    <source>
        <dbReference type="Proteomes" id="UP000178684"/>
    </source>
</evidence>
<evidence type="ECO:0000313" key="1">
    <source>
        <dbReference type="EMBL" id="OGF83344.1"/>
    </source>
</evidence>
<gene>
    <name evidence="1" type="ORF">A3B18_02040</name>
</gene>
<organism evidence="1 2">
    <name type="scientific">Candidatus Giovannonibacteria bacterium RIFCSPLOWO2_01_FULL_46_13</name>
    <dbReference type="NCBI Taxonomy" id="1798352"/>
    <lineage>
        <taxon>Bacteria</taxon>
        <taxon>Candidatus Giovannoniibacteriota</taxon>
    </lineage>
</organism>
<proteinExistence type="predicted"/>
<name>A0A1F5X640_9BACT</name>
<dbReference type="AlphaFoldDB" id="A0A1F5X640"/>
<comment type="caution">
    <text evidence="1">The sequence shown here is derived from an EMBL/GenBank/DDBJ whole genome shotgun (WGS) entry which is preliminary data.</text>
</comment>
<dbReference type="Proteomes" id="UP000178684">
    <property type="component" value="Unassembled WGS sequence"/>
</dbReference>
<dbReference type="EMBL" id="MFIE01000001">
    <property type="protein sequence ID" value="OGF83344.1"/>
    <property type="molecule type" value="Genomic_DNA"/>
</dbReference>
<sequence>MNRALIVVIVLALVAAGYLIWRNSAPETDFVKEAEIRIIAENFGQKLKAVPLLADKETVARVMDENYKEFVAPDLLNRWKENPSGAPGRLTSSPWPERIEVGTVTKINDNKYEVSGDIIEVANADTGTKVVARLPVILTIERVDGKWLITKMR</sequence>
<reference evidence="1 2" key="1">
    <citation type="journal article" date="2016" name="Nat. Commun.">
        <title>Thousands of microbial genomes shed light on interconnected biogeochemical processes in an aquifer system.</title>
        <authorList>
            <person name="Anantharaman K."/>
            <person name="Brown C.T."/>
            <person name="Hug L.A."/>
            <person name="Sharon I."/>
            <person name="Castelle C.J."/>
            <person name="Probst A.J."/>
            <person name="Thomas B.C."/>
            <person name="Singh A."/>
            <person name="Wilkins M.J."/>
            <person name="Karaoz U."/>
            <person name="Brodie E.L."/>
            <person name="Williams K.H."/>
            <person name="Hubbard S.S."/>
            <person name="Banfield J.F."/>
        </authorList>
    </citation>
    <scope>NUCLEOTIDE SEQUENCE [LARGE SCALE GENOMIC DNA]</scope>
</reference>